<dbReference type="GO" id="GO:0006508">
    <property type="term" value="P:proteolysis"/>
    <property type="evidence" value="ECO:0007669"/>
    <property type="project" value="UniProtKB-KW"/>
</dbReference>
<dbReference type="GO" id="GO:0016020">
    <property type="term" value="C:membrane"/>
    <property type="evidence" value="ECO:0007669"/>
    <property type="project" value="UniProtKB-SubCell"/>
</dbReference>
<dbReference type="InterPro" id="IPR008915">
    <property type="entry name" value="Peptidase_M50"/>
</dbReference>
<dbReference type="GO" id="GO:0046872">
    <property type="term" value="F:metal ion binding"/>
    <property type="evidence" value="ECO:0007669"/>
    <property type="project" value="UniProtKB-KW"/>
</dbReference>
<proteinExistence type="inferred from homology"/>
<name>A0A7L8ADK1_9FLAO</name>
<dbReference type="AlphaFoldDB" id="A0A7L8ADK1"/>
<feature type="domain" description="Peptidase M50" evidence="12">
    <location>
        <begin position="10"/>
        <end position="434"/>
    </location>
</feature>
<evidence type="ECO:0000313" key="14">
    <source>
        <dbReference type="Proteomes" id="UP000516764"/>
    </source>
</evidence>
<reference evidence="13 14" key="1">
    <citation type="journal article" date="2016" name="Int. J. Syst. Evol. Microbiol.">
        <title>Polaribacter haliotis sp. nov., isolated from the gut of abalone Haliotis discus hannai.</title>
        <authorList>
            <person name="Kim Y.O."/>
            <person name="Park I.S."/>
            <person name="Park S."/>
            <person name="Nam B.H."/>
            <person name="Park J.M."/>
            <person name="Kim D.G."/>
            <person name="Yoon J.H."/>
        </authorList>
    </citation>
    <scope>NUCLEOTIDE SEQUENCE [LARGE SCALE GENOMIC DNA]</scope>
    <source>
        <strain evidence="13 14">KCTC 52418</strain>
    </source>
</reference>
<dbReference type="EMBL" id="CP061813">
    <property type="protein sequence ID" value="QOD60096.1"/>
    <property type="molecule type" value="Genomic_DNA"/>
</dbReference>
<keyword evidence="14" id="KW-1185">Reference proteome</keyword>
<evidence type="ECO:0000256" key="8">
    <source>
        <dbReference type="ARBA" id="ARBA00022989"/>
    </source>
</evidence>
<organism evidence="13 14">
    <name type="scientific">Polaribacter haliotis</name>
    <dbReference type="NCBI Taxonomy" id="1888915"/>
    <lineage>
        <taxon>Bacteria</taxon>
        <taxon>Pseudomonadati</taxon>
        <taxon>Bacteroidota</taxon>
        <taxon>Flavobacteriia</taxon>
        <taxon>Flavobacteriales</taxon>
        <taxon>Flavobacteriaceae</taxon>
    </lineage>
</organism>
<dbReference type="InterPro" id="IPR036034">
    <property type="entry name" value="PDZ_sf"/>
</dbReference>
<dbReference type="NCBIfam" id="TIGR00054">
    <property type="entry name" value="RIP metalloprotease RseP"/>
    <property type="match status" value="1"/>
</dbReference>
<keyword evidence="5 11" id="KW-0812">Transmembrane</keyword>
<sequence>MEILIKASQFILSLSLLIVLHELGHFIPAKLFKTRVEKFYLFFDYKFSIFKKKIGETVYGIGWIPLGGYVKISGMIDESMDTEQMALPPQPWEFRSKPAWQRLIIMLGGVFVNFVLGIFIYIMLMWAYGEKYLPNENVKDGVWVENKLAENLGLQTGDKILTVDGQKVKKFNGLSLEFINGNKYEIERNGQVLEQEIPEDFISQLMDRGKDAGAFLYPRYPFTIGGIQKDSLNASSDLKKRDIIVAINGTPINYYDEAKAVLSKYKNQDITATVKRGNETKEVVLKVSNSGNLGVVFSTIPFNDLEKLGYYDLADIEYSFTEAIPAGLKKSWKTLTDYMKQLKKIFNPSTGAYKGLGGFISIGSIFPSEWSAQSFWEITAFLSIMLGFMNLLPIPALDGGHVVFTLWEMITGRKPGDKFLEYAQVVGFILLIALLLFANGNDVYRWIQSLGN</sequence>
<evidence type="ECO:0000313" key="13">
    <source>
        <dbReference type="EMBL" id="QOD60096.1"/>
    </source>
</evidence>
<feature type="transmembrane region" description="Helical" evidence="11">
    <location>
        <begin position="378"/>
        <end position="407"/>
    </location>
</feature>
<evidence type="ECO:0000256" key="2">
    <source>
        <dbReference type="ARBA" id="ARBA00004141"/>
    </source>
</evidence>
<dbReference type="Gene3D" id="2.30.42.10">
    <property type="match status" value="2"/>
</dbReference>
<keyword evidence="6 11" id="KW-0378">Hydrolase</keyword>
<feature type="transmembrane region" description="Helical" evidence="11">
    <location>
        <begin position="419"/>
        <end position="438"/>
    </location>
</feature>
<evidence type="ECO:0000256" key="11">
    <source>
        <dbReference type="RuleBase" id="RU362031"/>
    </source>
</evidence>
<dbReference type="PANTHER" id="PTHR42837:SF2">
    <property type="entry name" value="MEMBRANE METALLOPROTEASE ARASP2, CHLOROPLASTIC-RELATED"/>
    <property type="match status" value="1"/>
</dbReference>
<dbReference type="PANTHER" id="PTHR42837">
    <property type="entry name" value="REGULATOR OF SIGMA-E PROTEASE RSEP"/>
    <property type="match status" value="1"/>
</dbReference>
<dbReference type="SUPFAM" id="SSF50156">
    <property type="entry name" value="PDZ domain-like"/>
    <property type="match status" value="2"/>
</dbReference>
<evidence type="ECO:0000256" key="6">
    <source>
        <dbReference type="ARBA" id="ARBA00022801"/>
    </source>
</evidence>
<dbReference type="EC" id="3.4.24.-" evidence="11"/>
<dbReference type="CDD" id="cd06163">
    <property type="entry name" value="S2P-M50_PDZ_RseP-like"/>
    <property type="match status" value="1"/>
</dbReference>
<evidence type="ECO:0000256" key="9">
    <source>
        <dbReference type="ARBA" id="ARBA00023049"/>
    </source>
</evidence>
<keyword evidence="7 11" id="KW-0862">Zinc</keyword>
<dbReference type="Proteomes" id="UP000516764">
    <property type="component" value="Chromosome"/>
</dbReference>
<accession>A0A7L8ADK1</accession>
<feature type="transmembrane region" description="Helical" evidence="11">
    <location>
        <begin position="103"/>
        <end position="124"/>
    </location>
</feature>
<evidence type="ECO:0000256" key="4">
    <source>
        <dbReference type="ARBA" id="ARBA00022670"/>
    </source>
</evidence>
<comment type="subcellular location">
    <subcellularLocation>
        <location evidence="2">Membrane</location>
        <topology evidence="2">Multi-pass membrane protein</topology>
    </subcellularLocation>
</comment>
<keyword evidence="4 13" id="KW-0645">Protease</keyword>
<evidence type="ECO:0000256" key="5">
    <source>
        <dbReference type="ARBA" id="ARBA00022692"/>
    </source>
</evidence>
<dbReference type="RefSeq" id="WP_088352800.1">
    <property type="nucleotide sequence ID" value="NZ_CP061813.1"/>
</dbReference>
<comment type="similarity">
    <text evidence="3 11">Belongs to the peptidase M50B family.</text>
</comment>
<keyword evidence="10 11" id="KW-0472">Membrane</keyword>
<dbReference type="Pfam" id="PF02163">
    <property type="entry name" value="Peptidase_M50"/>
    <property type="match status" value="1"/>
</dbReference>
<evidence type="ECO:0000256" key="3">
    <source>
        <dbReference type="ARBA" id="ARBA00007931"/>
    </source>
</evidence>
<dbReference type="GO" id="GO:0004222">
    <property type="term" value="F:metalloendopeptidase activity"/>
    <property type="evidence" value="ECO:0007669"/>
    <property type="project" value="InterPro"/>
</dbReference>
<comment type="cofactor">
    <cofactor evidence="1 11">
        <name>Zn(2+)</name>
        <dbReference type="ChEBI" id="CHEBI:29105"/>
    </cofactor>
</comment>
<dbReference type="OrthoDB" id="9782003at2"/>
<evidence type="ECO:0000259" key="12">
    <source>
        <dbReference type="Pfam" id="PF02163"/>
    </source>
</evidence>
<keyword evidence="8 11" id="KW-1133">Transmembrane helix</keyword>
<evidence type="ECO:0000256" key="1">
    <source>
        <dbReference type="ARBA" id="ARBA00001947"/>
    </source>
</evidence>
<keyword evidence="11" id="KW-0479">Metal-binding</keyword>
<keyword evidence="9 11" id="KW-0482">Metalloprotease</keyword>
<dbReference type="KEGG" id="phal:H9I45_12190"/>
<dbReference type="InterPro" id="IPR004387">
    <property type="entry name" value="Pept_M50_Zn"/>
</dbReference>
<evidence type="ECO:0000256" key="7">
    <source>
        <dbReference type="ARBA" id="ARBA00022833"/>
    </source>
</evidence>
<gene>
    <name evidence="13" type="primary">rseP</name>
    <name evidence="13" type="ORF">H9I45_12190</name>
</gene>
<protein>
    <recommendedName>
        <fullName evidence="11">Zinc metalloprotease</fullName>
        <ecNumber evidence="11">3.4.24.-</ecNumber>
    </recommendedName>
</protein>
<evidence type="ECO:0000256" key="10">
    <source>
        <dbReference type="ARBA" id="ARBA00023136"/>
    </source>
</evidence>